<gene>
    <name evidence="1" type="ORF">ACFSUF_19425</name>
</gene>
<organism evidence="1 2">
    <name type="scientific">Paenibacillus gansuensis</name>
    <dbReference type="NCBI Taxonomy" id="306542"/>
    <lineage>
        <taxon>Bacteria</taxon>
        <taxon>Bacillati</taxon>
        <taxon>Bacillota</taxon>
        <taxon>Bacilli</taxon>
        <taxon>Bacillales</taxon>
        <taxon>Paenibacillaceae</taxon>
        <taxon>Paenibacillus</taxon>
    </lineage>
</organism>
<dbReference type="EMBL" id="JBHUME010000013">
    <property type="protein sequence ID" value="MFD2614586.1"/>
    <property type="molecule type" value="Genomic_DNA"/>
</dbReference>
<keyword evidence="2" id="KW-1185">Reference proteome</keyword>
<protein>
    <submittedName>
        <fullName evidence="1">Uncharacterized protein</fullName>
    </submittedName>
</protein>
<proteinExistence type="predicted"/>
<reference evidence="2" key="1">
    <citation type="journal article" date="2019" name="Int. J. Syst. Evol. Microbiol.">
        <title>The Global Catalogue of Microorganisms (GCM) 10K type strain sequencing project: providing services to taxonomists for standard genome sequencing and annotation.</title>
        <authorList>
            <consortium name="The Broad Institute Genomics Platform"/>
            <consortium name="The Broad Institute Genome Sequencing Center for Infectious Disease"/>
            <person name="Wu L."/>
            <person name="Ma J."/>
        </authorList>
    </citation>
    <scope>NUCLEOTIDE SEQUENCE [LARGE SCALE GENOMIC DNA]</scope>
    <source>
        <strain evidence="2">KCTC 3950</strain>
    </source>
</reference>
<evidence type="ECO:0000313" key="2">
    <source>
        <dbReference type="Proteomes" id="UP001597541"/>
    </source>
</evidence>
<evidence type="ECO:0000313" key="1">
    <source>
        <dbReference type="EMBL" id="MFD2614586.1"/>
    </source>
</evidence>
<sequence length="206" mass="23965">MPTKKLESFPSLPENEVILQPLILPPGANQADKHFWEEDRDNRDPFYANTILLHYPTIRNRIGYDLSNGSGNAFVADDIVSAYQKEELFHYDAEFYHEFHYHYFDAISVLWAWRFTRDRPSKTKLKKCRTFSQALYDSCLVGLIDGEYPDFIGKTHEDAFTALLKLLEMEGPATSYRSLQIMYSLLEFCNLKSKRLLINGDFNSTV</sequence>
<dbReference type="RefSeq" id="WP_377605603.1">
    <property type="nucleotide sequence ID" value="NZ_JBHUME010000013.1"/>
</dbReference>
<accession>A0ABW5PHR5</accession>
<dbReference type="Proteomes" id="UP001597541">
    <property type="component" value="Unassembled WGS sequence"/>
</dbReference>
<name>A0ABW5PHR5_9BACL</name>
<comment type="caution">
    <text evidence="1">The sequence shown here is derived from an EMBL/GenBank/DDBJ whole genome shotgun (WGS) entry which is preliminary data.</text>
</comment>